<keyword evidence="1" id="KW-0812">Transmembrane</keyword>
<dbReference type="Pfam" id="PF12704">
    <property type="entry name" value="MacB_PCD"/>
    <property type="match status" value="1"/>
</dbReference>
<dbReference type="KEGG" id="lsj:LSJ_1000c"/>
<dbReference type="Proteomes" id="UP000029488">
    <property type="component" value="Chromosome"/>
</dbReference>
<accession>A0A089QD36</accession>
<feature type="transmembrane region" description="Helical" evidence="1">
    <location>
        <begin position="297"/>
        <end position="316"/>
    </location>
</feature>
<evidence type="ECO:0000259" key="2">
    <source>
        <dbReference type="Pfam" id="PF12704"/>
    </source>
</evidence>
<name>A0A089QD36_9LACO</name>
<feature type="domain" description="MacB-like periplasmic core" evidence="2">
    <location>
        <begin position="68"/>
        <end position="175"/>
    </location>
</feature>
<sequence>MRIFRNKLLIILYVCLLAFCSVWVFFKIQERDIVNQLNNHNLSQNAYEVVMKGTTSLEDINNKISNSSKIDDVQVHYQDKKNSNLTYFFGKGDYSTTPMVSGSFFADNDFNSEVTVALVGKNIAKKLYKPKDQDYLKINLGYLPVLGVMGEKRSSSSLDDQIFISGAISTLKTLTSNDYRIVIDSEKTLDAKVIKHVLGAKEVKTMFTNSLGIPKGVWLTSLVRKLVALLFIFVAFLTEAILWGVSYKRRYVIKRATVNRATFQEWQVFTILALVGMSAGTILGLIYFTLYSYTGTIIFNSLMLITGSIVCYLTIYDRIKKQVKE</sequence>
<evidence type="ECO:0000313" key="4">
    <source>
        <dbReference type="Proteomes" id="UP000029488"/>
    </source>
</evidence>
<evidence type="ECO:0000256" key="1">
    <source>
        <dbReference type="SAM" id="Phobius"/>
    </source>
</evidence>
<organism evidence="3 4">
    <name type="scientific">Ligilactobacillus salivarius</name>
    <dbReference type="NCBI Taxonomy" id="1624"/>
    <lineage>
        <taxon>Bacteria</taxon>
        <taxon>Bacillati</taxon>
        <taxon>Bacillota</taxon>
        <taxon>Bacilli</taxon>
        <taxon>Lactobacillales</taxon>
        <taxon>Lactobacillaceae</taxon>
        <taxon>Ligilactobacillus</taxon>
    </lineage>
</organism>
<gene>
    <name evidence="3" type="ORF">LSJ_1000c</name>
</gene>
<reference evidence="3 4" key="1">
    <citation type="journal article" date="2014" name="BMC Genomics">
        <title>Unusual genome complexity in Lactobacillus salivarius JCM1046.</title>
        <authorList>
            <person name="Raftis E.J."/>
            <person name="Forde B.M."/>
            <person name="Claesson M.J."/>
            <person name="O'Toole P.W."/>
        </authorList>
    </citation>
    <scope>NUCLEOTIDE SEQUENCE [LARGE SCALE GENOMIC DNA]</scope>
    <source>
        <strain evidence="3 4">JCM1046</strain>
    </source>
</reference>
<dbReference type="InterPro" id="IPR025857">
    <property type="entry name" value="MacB_PCD"/>
</dbReference>
<evidence type="ECO:0000313" key="3">
    <source>
        <dbReference type="EMBL" id="AIR10675.1"/>
    </source>
</evidence>
<feature type="transmembrane region" description="Helical" evidence="1">
    <location>
        <begin position="226"/>
        <end position="247"/>
    </location>
</feature>
<dbReference type="EMBL" id="CP007646">
    <property type="protein sequence ID" value="AIR10675.1"/>
    <property type="molecule type" value="Genomic_DNA"/>
</dbReference>
<dbReference type="AlphaFoldDB" id="A0A089QD36"/>
<dbReference type="RefSeq" id="WP_044004936.1">
    <property type="nucleotide sequence ID" value="NZ_CP007646.1"/>
</dbReference>
<proteinExistence type="predicted"/>
<feature type="transmembrane region" description="Helical" evidence="1">
    <location>
        <begin position="268"/>
        <end position="291"/>
    </location>
</feature>
<protein>
    <submittedName>
        <fullName evidence="3">Putative membrane spanning protein</fullName>
    </submittedName>
</protein>
<keyword evidence="1" id="KW-0472">Membrane</keyword>
<keyword evidence="1" id="KW-1133">Transmembrane helix</keyword>